<dbReference type="Proteomes" id="UP000255417">
    <property type="component" value="Unassembled WGS sequence"/>
</dbReference>
<evidence type="ECO:0000313" key="5">
    <source>
        <dbReference type="EMBL" id="SUB58599.1"/>
    </source>
</evidence>
<evidence type="ECO:0000256" key="4">
    <source>
        <dbReference type="ARBA" id="ARBA00022842"/>
    </source>
</evidence>
<dbReference type="AlphaFoldDB" id="A0A379C8V2"/>
<evidence type="ECO:0000256" key="2">
    <source>
        <dbReference type="ARBA" id="ARBA00022723"/>
    </source>
</evidence>
<reference evidence="5 6" key="1">
    <citation type="submission" date="2018-06" db="EMBL/GenBank/DDBJ databases">
        <authorList>
            <consortium name="Pathogen Informatics"/>
            <person name="Doyle S."/>
        </authorList>
    </citation>
    <scope>NUCLEOTIDE SEQUENCE [LARGE SCALE GENOMIC DNA]</scope>
    <source>
        <strain evidence="5 6">NCTC12872</strain>
    </source>
</reference>
<dbReference type="InterPro" id="IPR036412">
    <property type="entry name" value="HAD-like_sf"/>
</dbReference>
<accession>A0A379C8V2</accession>
<dbReference type="RefSeq" id="WP_115315116.1">
    <property type="nucleotide sequence ID" value="NZ_LWIF01000001.1"/>
</dbReference>
<keyword evidence="6" id="KW-1185">Reference proteome</keyword>
<dbReference type="SFLD" id="SFLDG01129">
    <property type="entry name" value="C1.5:_HAD__Beta-PGM__Phosphata"/>
    <property type="match status" value="1"/>
</dbReference>
<comment type="cofactor">
    <cofactor evidence="1">
        <name>Mg(2+)</name>
        <dbReference type="ChEBI" id="CHEBI:18420"/>
    </cofactor>
</comment>
<keyword evidence="2" id="KW-0479">Metal-binding</keyword>
<dbReference type="SFLD" id="SFLDS00003">
    <property type="entry name" value="Haloacid_Dehalogenase"/>
    <property type="match status" value="1"/>
</dbReference>
<dbReference type="InterPro" id="IPR051400">
    <property type="entry name" value="HAD-like_hydrolase"/>
</dbReference>
<dbReference type="Gene3D" id="3.40.50.1000">
    <property type="entry name" value="HAD superfamily/HAD-like"/>
    <property type="match status" value="1"/>
</dbReference>
<dbReference type="EMBL" id="UGTA01000001">
    <property type="protein sequence ID" value="SUB58599.1"/>
    <property type="molecule type" value="Genomic_DNA"/>
</dbReference>
<dbReference type="InterPro" id="IPR006439">
    <property type="entry name" value="HAD-SF_hydro_IA"/>
</dbReference>
<dbReference type="OrthoDB" id="148966at2"/>
<dbReference type="SUPFAM" id="SSF56784">
    <property type="entry name" value="HAD-like"/>
    <property type="match status" value="1"/>
</dbReference>
<gene>
    <name evidence="5" type="primary">yjjG_1</name>
    <name evidence="5" type="ORF">NCTC12872_00563</name>
</gene>
<organism evidence="5 6">
    <name type="scientific">Phocoenobacter uteri</name>
    <dbReference type="NCBI Taxonomy" id="146806"/>
    <lineage>
        <taxon>Bacteria</taxon>
        <taxon>Pseudomonadati</taxon>
        <taxon>Pseudomonadota</taxon>
        <taxon>Gammaproteobacteria</taxon>
        <taxon>Pasteurellales</taxon>
        <taxon>Pasteurellaceae</taxon>
        <taxon>Phocoenobacter</taxon>
    </lineage>
</organism>
<protein>
    <submittedName>
        <fullName evidence="5">Pyrimidine 5'-nucleotidase YjjG</fullName>
        <ecNumber evidence="5">3.1.3.5</ecNumber>
    </submittedName>
</protein>
<dbReference type="Pfam" id="PF00702">
    <property type="entry name" value="Hydrolase"/>
    <property type="match status" value="1"/>
</dbReference>
<dbReference type="GO" id="GO:0044281">
    <property type="term" value="P:small molecule metabolic process"/>
    <property type="evidence" value="ECO:0007669"/>
    <property type="project" value="UniProtKB-ARBA"/>
</dbReference>
<dbReference type="GO" id="GO:0046872">
    <property type="term" value="F:metal ion binding"/>
    <property type="evidence" value="ECO:0007669"/>
    <property type="project" value="UniProtKB-KW"/>
</dbReference>
<name>A0A379C8V2_9PAST</name>
<sequence>MKYKGFLLDIDDTIYDYTSANNVALNQVVQFCKAEFNLDENVVRNAYMQARKKTHFILQGTGSSHNRLLYIQKMLEDLGINPLRYGLQIYNIYWDTFLENMQVFPFVDEFFDKFGVQICFVTDLTSHIQFRKIQQLGLADKVKYMVTSEETGHEKPHPFTFLQGLQKLNLPIEQVCMIGDSFEKDILGARNIGLDAFWLNLANKKREYNDKGIIEILSFSDLKNYL</sequence>
<evidence type="ECO:0000256" key="3">
    <source>
        <dbReference type="ARBA" id="ARBA00022801"/>
    </source>
</evidence>
<dbReference type="GO" id="GO:0008253">
    <property type="term" value="F:5'-nucleotidase activity"/>
    <property type="evidence" value="ECO:0007669"/>
    <property type="project" value="UniProtKB-EC"/>
</dbReference>
<dbReference type="PANTHER" id="PTHR46470:SF2">
    <property type="entry name" value="GLYCERALDEHYDE 3-PHOSPHATE PHOSPHATASE"/>
    <property type="match status" value="1"/>
</dbReference>
<keyword evidence="4" id="KW-0460">Magnesium</keyword>
<dbReference type="EC" id="3.1.3.5" evidence="5"/>
<evidence type="ECO:0000313" key="6">
    <source>
        <dbReference type="Proteomes" id="UP000255417"/>
    </source>
</evidence>
<dbReference type="NCBIfam" id="TIGR01549">
    <property type="entry name" value="HAD-SF-IA-v1"/>
    <property type="match status" value="1"/>
</dbReference>
<keyword evidence="3 5" id="KW-0378">Hydrolase</keyword>
<dbReference type="InterPro" id="IPR023214">
    <property type="entry name" value="HAD_sf"/>
</dbReference>
<evidence type="ECO:0000256" key="1">
    <source>
        <dbReference type="ARBA" id="ARBA00001946"/>
    </source>
</evidence>
<proteinExistence type="predicted"/>
<dbReference type="PANTHER" id="PTHR46470">
    <property type="entry name" value="N-ACYLNEURAMINATE-9-PHOSPHATASE"/>
    <property type="match status" value="1"/>
</dbReference>
<dbReference type="Gene3D" id="1.10.150.520">
    <property type="match status" value="1"/>
</dbReference>